<name>A0A0B2R8E2_GLYSO</name>
<evidence type="ECO:0000313" key="2">
    <source>
        <dbReference type="EMBL" id="KHN29800.1"/>
    </source>
</evidence>
<gene>
    <name evidence="2" type="ORF">glysoja_050160</name>
</gene>
<dbReference type="AlphaFoldDB" id="A0A0B2R8E2"/>
<feature type="compositionally biased region" description="Basic and acidic residues" evidence="1">
    <location>
        <begin position="48"/>
        <end position="60"/>
    </location>
</feature>
<feature type="region of interest" description="Disordered" evidence="1">
    <location>
        <begin position="1"/>
        <end position="60"/>
    </location>
</feature>
<feature type="compositionally biased region" description="Low complexity" evidence="1">
    <location>
        <begin position="27"/>
        <end position="36"/>
    </location>
</feature>
<reference evidence="2" key="1">
    <citation type="submission" date="2014-07" db="EMBL/GenBank/DDBJ databases">
        <title>Identification of a novel salt tolerance gene in wild soybean by whole-genome sequencing.</title>
        <authorList>
            <person name="Lam H.-M."/>
            <person name="Qi X."/>
            <person name="Li M.-W."/>
            <person name="Liu X."/>
            <person name="Xie M."/>
            <person name="Ni M."/>
            <person name="Xu X."/>
        </authorList>
    </citation>
    <scope>NUCLEOTIDE SEQUENCE [LARGE SCALE GENOMIC DNA]</scope>
    <source>
        <tissue evidence="2">Root</tissue>
    </source>
</reference>
<proteinExistence type="predicted"/>
<dbReference type="Proteomes" id="UP000053555">
    <property type="component" value="Unassembled WGS sequence"/>
</dbReference>
<organism evidence="2">
    <name type="scientific">Glycine soja</name>
    <name type="common">Wild soybean</name>
    <dbReference type="NCBI Taxonomy" id="3848"/>
    <lineage>
        <taxon>Eukaryota</taxon>
        <taxon>Viridiplantae</taxon>
        <taxon>Streptophyta</taxon>
        <taxon>Embryophyta</taxon>
        <taxon>Tracheophyta</taxon>
        <taxon>Spermatophyta</taxon>
        <taxon>Magnoliopsida</taxon>
        <taxon>eudicotyledons</taxon>
        <taxon>Gunneridae</taxon>
        <taxon>Pentapetalae</taxon>
        <taxon>rosids</taxon>
        <taxon>fabids</taxon>
        <taxon>Fabales</taxon>
        <taxon>Fabaceae</taxon>
        <taxon>Papilionoideae</taxon>
        <taxon>50 kb inversion clade</taxon>
        <taxon>NPAAA clade</taxon>
        <taxon>indigoferoid/millettioid clade</taxon>
        <taxon>Phaseoleae</taxon>
        <taxon>Glycine</taxon>
        <taxon>Glycine subgen. Soja</taxon>
    </lineage>
</organism>
<sequence>MASPPPLPDATDNPSEVTPKKTRQSTRLRSLTTRSLDQPRPIVSVDPTTRRESGPHKDNFHSYLGVVAREKIPIVHATWNDDSQKPPPKPIEQPVKGTGVAKDNALVELVKKLYVVYQKPIELSWDGAKFGLPNAKNGFFITHADVTKIISGNTFLNISILQLWMMFMNDCSTSIGLAPIYGFLEPHAIHYAKDKRKECEQYITNCVKESHREVYLGPYLNQ</sequence>
<protein>
    <submittedName>
        <fullName evidence="2">Uncharacterized protein</fullName>
    </submittedName>
</protein>
<dbReference type="EMBL" id="KN652152">
    <property type="protein sequence ID" value="KHN29800.1"/>
    <property type="molecule type" value="Genomic_DNA"/>
</dbReference>
<accession>A0A0B2R8E2</accession>
<evidence type="ECO:0000256" key="1">
    <source>
        <dbReference type="SAM" id="MobiDB-lite"/>
    </source>
</evidence>